<dbReference type="EMBL" id="BMML01000070">
    <property type="protein sequence ID" value="GGN47377.1"/>
    <property type="molecule type" value="Genomic_DNA"/>
</dbReference>
<keyword evidence="3" id="KW-1185">Reference proteome</keyword>
<comment type="caution">
    <text evidence="2">The sequence shown here is derived from an EMBL/GenBank/DDBJ whole genome shotgun (WGS) entry which is preliminary data.</text>
</comment>
<protein>
    <submittedName>
        <fullName evidence="2">Uncharacterized protein</fullName>
    </submittedName>
</protein>
<gene>
    <name evidence="2" type="ORF">GCM10011578_100950</name>
</gene>
<feature type="region of interest" description="Disordered" evidence="1">
    <location>
        <begin position="167"/>
        <end position="188"/>
    </location>
</feature>
<reference evidence="2" key="1">
    <citation type="journal article" date="2014" name="Int. J. Syst. Evol. Microbiol.">
        <title>Complete genome sequence of Corynebacterium casei LMG S-19264T (=DSM 44701T), isolated from a smear-ripened cheese.</title>
        <authorList>
            <consortium name="US DOE Joint Genome Institute (JGI-PGF)"/>
            <person name="Walter F."/>
            <person name="Albersmeier A."/>
            <person name="Kalinowski J."/>
            <person name="Ruckert C."/>
        </authorList>
    </citation>
    <scope>NUCLEOTIDE SEQUENCE</scope>
    <source>
        <strain evidence="2">CGMCC 4.7110</strain>
    </source>
</reference>
<evidence type="ECO:0000256" key="1">
    <source>
        <dbReference type="SAM" id="MobiDB-lite"/>
    </source>
</evidence>
<feature type="compositionally biased region" description="Basic and acidic residues" evidence="1">
    <location>
        <begin position="72"/>
        <end position="81"/>
    </location>
</feature>
<organism evidence="2 3">
    <name type="scientific">Streptomyces fuscichromogenes</name>
    <dbReference type="NCBI Taxonomy" id="1324013"/>
    <lineage>
        <taxon>Bacteria</taxon>
        <taxon>Bacillati</taxon>
        <taxon>Actinomycetota</taxon>
        <taxon>Actinomycetes</taxon>
        <taxon>Kitasatosporales</taxon>
        <taxon>Streptomycetaceae</taxon>
        <taxon>Streptomyces</taxon>
    </lineage>
</organism>
<dbReference type="RefSeq" id="WP_189269761.1">
    <property type="nucleotide sequence ID" value="NZ_BMML01000070.1"/>
</dbReference>
<evidence type="ECO:0000313" key="3">
    <source>
        <dbReference type="Proteomes" id="UP000653411"/>
    </source>
</evidence>
<feature type="region of interest" description="Disordered" evidence="1">
    <location>
        <begin position="62"/>
        <end position="101"/>
    </location>
</feature>
<dbReference type="Proteomes" id="UP000653411">
    <property type="component" value="Unassembled WGS sequence"/>
</dbReference>
<name>A0A918CY08_9ACTN</name>
<evidence type="ECO:0000313" key="2">
    <source>
        <dbReference type="EMBL" id="GGN47377.1"/>
    </source>
</evidence>
<reference evidence="2" key="2">
    <citation type="submission" date="2020-09" db="EMBL/GenBank/DDBJ databases">
        <authorList>
            <person name="Sun Q."/>
            <person name="Zhou Y."/>
        </authorList>
    </citation>
    <scope>NUCLEOTIDE SEQUENCE</scope>
    <source>
        <strain evidence="2">CGMCC 4.7110</strain>
    </source>
</reference>
<accession>A0A918CY08</accession>
<proteinExistence type="predicted"/>
<sequence length="188" mass="20715">MSVTPPCPECRAATEPIQVEGEDLFRCPTCGRRTYGTDDPDADDTLPPYTEVDEDGATLLYRGNGELDIEATAEHASQHGPDDEDQDDEQPAAATPAGWEPQVQDVRVKDLAHVLTGAWVWIYGDPEGWRFFTSAEYDADRGDTTVTITYSDGEVVREEPWPQARLVRSGPDRVPTATRPGPAGLVRW</sequence>
<dbReference type="AlphaFoldDB" id="A0A918CY08"/>